<evidence type="ECO:0000313" key="4">
    <source>
        <dbReference type="EMBL" id="RLT79525.1"/>
    </source>
</evidence>
<accession>A0A3L8A5R5</accession>
<dbReference type="AlphaFoldDB" id="A0A3L8A5R5"/>
<organism evidence="4 5">
    <name type="scientific">Bacteroides acidifaciens</name>
    <dbReference type="NCBI Taxonomy" id="85831"/>
    <lineage>
        <taxon>Bacteria</taxon>
        <taxon>Pseudomonadati</taxon>
        <taxon>Bacteroidota</taxon>
        <taxon>Bacteroidia</taxon>
        <taxon>Bacteroidales</taxon>
        <taxon>Bacteroidaceae</taxon>
        <taxon>Bacteroides</taxon>
    </lineage>
</organism>
<dbReference type="PROSITE" id="PS51257">
    <property type="entry name" value="PROKAR_LIPOPROTEIN"/>
    <property type="match status" value="1"/>
</dbReference>
<dbReference type="Proteomes" id="UP000491181">
    <property type="component" value="Unassembled WGS sequence"/>
</dbReference>
<dbReference type="EMBL" id="RAZM01000045">
    <property type="protein sequence ID" value="RLT79525.1"/>
    <property type="molecule type" value="Genomic_DNA"/>
</dbReference>
<keyword evidence="2" id="KW-1133">Transmembrane helix</keyword>
<feature type="transmembrane region" description="Helical" evidence="2">
    <location>
        <begin position="362"/>
        <end position="382"/>
    </location>
</feature>
<reference evidence="3 6" key="2">
    <citation type="journal article" date="2020" name="Microbiome">
        <title>Single-cell genomics of uncultured bacteria reveals dietary fiber responders in the mouse gut microbiota.</title>
        <authorList>
            <person name="Chijiiwa R."/>
            <person name="Hosokawa M."/>
            <person name="Kogawa M."/>
            <person name="Nishikawa Y."/>
            <person name="Ide K."/>
            <person name="Sakanashi C."/>
            <person name="Takahashi K."/>
            <person name="Takeyama H."/>
        </authorList>
    </citation>
    <scope>NUCLEOTIDE SEQUENCE [LARGE SCALE GENOMIC DNA]</scope>
    <source>
        <strain evidence="3">IMSAGC_001</strain>
    </source>
</reference>
<protein>
    <recommendedName>
        <fullName evidence="7">Tetratricopeptide repeat protein</fullName>
    </recommendedName>
</protein>
<gene>
    <name evidence="4" type="ORF">D7Y07_13160</name>
    <name evidence="3" type="ORF">IMSAGC001_03122</name>
</gene>
<dbReference type="STRING" id="1235814.GCA_000613385_03390"/>
<proteinExistence type="predicted"/>
<keyword evidence="1" id="KW-0175">Coiled coil</keyword>
<dbReference type="SUPFAM" id="SSF48452">
    <property type="entry name" value="TPR-like"/>
    <property type="match status" value="1"/>
</dbReference>
<dbReference type="InterPro" id="IPR011990">
    <property type="entry name" value="TPR-like_helical_dom_sf"/>
</dbReference>
<evidence type="ECO:0000313" key="6">
    <source>
        <dbReference type="Proteomes" id="UP000491181"/>
    </source>
</evidence>
<dbReference type="Gene3D" id="1.25.40.10">
    <property type="entry name" value="Tetratricopeptide repeat domain"/>
    <property type="match status" value="1"/>
</dbReference>
<dbReference type="EMBL" id="BLLS01000114">
    <property type="protein sequence ID" value="GFH87694.1"/>
    <property type="molecule type" value="Genomic_DNA"/>
</dbReference>
<name>A0A3L8A5R5_9BACE</name>
<comment type="caution">
    <text evidence="4">The sequence shown here is derived from an EMBL/GenBank/DDBJ whole genome shotgun (WGS) entry which is preliminary data.</text>
</comment>
<dbReference type="RefSeq" id="WP_121766594.1">
    <property type="nucleotide sequence ID" value="NZ_BLLS01000114.1"/>
</dbReference>
<keyword evidence="2" id="KW-0812">Transmembrane</keyword>
<dbReference type="Proteomes" id="UP000267159">
    <property type="component" value="Unassembled WGS sequence"/>
</dbReference>
<evidence type="ECO:0000313" key="5">
    <source>
        <dbReference type="Proteomes" id="UP000267159"/>
    </source>
</evidence>
<reference evidence="4 5" key="1">
    <citation type="submission" date="2018-09" db="EMBL/GenBank/DDBJ databases">
        <title>Murine metabolic-syndrome-specific gut microbial biobank.</title>
        <authorList>
            <person name="Liu C."/>
        </authorList>
    </citation>
    <scope>NUCLEOTIDE SEQUENCE [LARGE SCALE GENOMIC DNA]</scope>
    <source>
        <strain evidence="4 5">0.1X-D8-26</strain>
    </source>
</reference>
<evidence type="ECO:0000313" key="3">
    <source>
        <dbReference type="EMBL" id="GFH87694.1"/>
    </source>
</evidence>
<sequence>MKARQIWWVFLLLLVSCVSTVNKPHSSLLHADSLICAGRSDSALSLLESVESSLFTTELSRAWYALLLTQAKDKNYVPHTDDSLIRIAVDYFDTTDDMLQRAKAHYYWGRVFQDKEEVENTVREFLTVSALLEKTDNYELSILLKNNLGLLFWEHSLSKEADSLYRQSVELAEAHHDTLRLAIALVHRADICMEKGKEYYADADTIMNRALKLVDGIDDEHVKSIVFSSLSYLCDYQERLQDVIFYAHQGLRYTSDSSAKKGYYLVLGSAYSRLTNYDSATIYLKRSLDTDSYYTRASACMRLSEVAAALGDKDNALKYETLYGVYKDSMKMVERPTVVVSSLKNVLHGQSVSRYESSLVQYRYYLLLIGGLLLVFVCFYLYKRKRRHAEIVKLQAKHQNLYISIESLQKELFEKKIEIDNLQKNYQQLKTGTSQKEQQEGCLRELLGEYHRMQENLEKQLNEKNEEVIKLRRLNLKSVLASSPVYIKLLELCKHNRLNPDEKRMFSSEEWNMLLQEIDIASLGFVERLQKKYEFLLEDDIHFCCLVKLEFKYSDIAFIWGCLDVAVYKRSNSVLKRMGVSATKKSELINILNRI</sequence>
<evidence type="ECO:0000256" key="1">
    <source>
        <dbReference type="SAM" id="Coils"/>
    </source>
</evidence>
<evidence type="ECO:0000256" key="2">
    <source>
        <dbReference type="SAM" id="Phobius"/>
    </source>
</evidence>
<keyword evidence="2" id="KW-0472">Membrane</keyword>
<feature type="coiled-coil region" evidence="1">
    <location>
        <begin position="391"/>
        <end position="477"/>
    </location>
</feature>
<evidence type="ECO:0008006" key="7">
    <source>
        <dbReference type="Google" id="ProtNLM"/>
    </source>
</evidence>